<evidence type="ECO:0000256" key="1">
    <source>
        <dbReference type="ARBA" id="ARBA00004167"/>
    </source>
</evidence>
<evidence type="ECO:0000259" key="6">
    <source>
        <dbReference type="Pfam" id="PF25917"/>
    </source>
</evidence>
<keyword evidence="9" id="KW-1185">Reference proteome</keyword>
<gene>
    <name evidence="8" type="ORF">Ami3637_08985</name>
</gene>
<dbReference type="EMBL" id="CP047591">
    <property type="protein sequence ID" value="QHI72512.1"/>
    <property type="molecule type" value="Genomic_DNA"/>
</dbReference>
<proteinExistence type="inferred from homology"/>
<accession>A0A6P1MER4</accession>
<dbReference type="InterPro" id="IPR058634">
    <property type="entry name" value="AaeA-lik-b-barrel"/>
</dbReference>
<comment type="similarity">
    <text evidence="2">Belongs to the membrane fusion protein (MFP) (TC 8.A.1) family.</text>
</comment>
<keyword evidence="3" id="KW-0812">Transmembrane</keyword>
<dbReference type="SUPFAM" id="SSF111369">
    <property type="entry name" value="HlyD-like secretion proteins"/>
    <property type="match status" value="1"/>
</dbReference>
<comment type="subcellular location">
    <subcellularLocation>
        <location evidence="1">Membrane</location>
        <topology evidence="1">Single-pass membrane protein</topology>
    </subcellularLocation>
</comment>
<dbReference type="Gene3D" id="2.40.50.100">
    <property type="match status" value="1"/>
</dbReference>
<feature type="domain" description="p-hydroxybenzoic acid efflux pump subunit AaeA-like beta-barrel" evidence="7">
    <location>
        <begin position="124"/>
        <end position="214"/>
    </location>
</feature>
<evidence type="ECO:0000259" key="7">
    <source>
        <dbReference type="Pfam" id="PF25963"/>
    </source>
</evidence>
<dbReference type="InterPro" id="IPR058625">
    <property type="entry name" value="MdtA-like_BSH"/>
</dbReference>
<dbReference type="RefSeq" id="WP_162362280.1">
    <property type="nucleotide sequence ID" value="NZ_CP047591.1"/>
</dbReference>
<reference evidence="8 9" key="1">
    <citation type="submission" date="2020-01" db="EMBL/GenBank/DDBJ databases">
        <title>Genomic analysis of Aminipila sp. CBA3637.</title>
        <authorList>
            <person name="Kim Y.B."/>
            <person name="Roh S.W."/>
        </authorList>
    </citation>
    <scope>NUCLEOTIDE SEQUENCE [LARGE SCALE GENOMIC DNA]</scope>
    <source>
        <strain evidence="8 9">CBA3637</strain>
    </source>
</reference>
<feature type="domain" description="Multidrug resistance protein MdtA-like barrel-sandwich hybrid" evidence="6">
    <location>
        <begin position="43"/>
        <end position="114"/>
    </location>
</feature>
<sequence>MKNKKVIIILCMLVLVLSAVWLYFNYQKSHYIVTEDARVDGTIVKVSPQVTGKLTELSFEENQMVEQDQILARQSDETLSPGANVDMTVIRTPVRGQIIKKMASVGEMASPSSPIALMVNPDELYITANIEEDRIEQVKEGQEVHFTVDSFPKVWFRGKVDSIGSASTSVTSLLSAQSSGNSFIKVTQRVPVKISFSGKYEEKLLPGMNAKIKIYL</sequence>
<dbReference type="PANTHER" id="PTHR30386:SF26">
    <property type="entry name" value="TRANSPORT PROTEIN COMB"/>
    <property type="match status" value="1"/>
</dbReference>
<evidence type="ECO:0000313" key="8">
    <source>
        <dbReference type="EMBL" id="QHI72512.1"/>
    </source>
</evidence>
<evidence type="ECO:0000256" key="5">
    <source>
        <dbReference type="ARBA" id="ARBA00023136"/>
    </source>
</evidence>
<evidence type="ECO:0000256" key="3">
    <source>
        <dbReference type="ARBA" id="ARBA00022692"/>
    </source>
</evidence>
<dbReference type="PANTHER" id="PTHR30386">
    <property type="entry name" value="MEMBRANE FUSION SUBUNIT OF EMRAB-TOLC MULTIDRUG EFFLUX PUMP"/>
    <property type="match status" value="1"/>
</dbReference>
<dbReference type="Pfam" id="PF25917">
    <property type="entry name" value="BSH_RND"/>
    <property type="match status" value="1"/>
</dbReference>
<organism evidence="8 9">
    <name type="scientific">Aminipila terrae</name>
    <dbReference type="NCBI Taxonomy" id="2697030"/>
    <lineage>
        <taxon>Bacteria</taxon>
        <taxon>Bacillati</taxon>
        <taxon>Bacillota</taxon>
        <taxon>Clostridia</taxon>
        <taxon>Peptostreptococcales</taxon>
        <taxon>Anaerovoracaceae</taxon>
        <taxon>Aminipila</taxon>
    </lineage>
</organism>
<dbReference type="KEGG" id="amic:Ami3637_08985"/>
<evidence type="ECO:0000256" key="4">
    <source>
        <dbReference type="ARBA" id="ARBA00022989"/>
    </source>
</evidence>
<dbReference type="Proteomes" id="UP000463883">
    <property type="component" value="Chromosome"/>
</dbReference>
<dbReference type="Pfam" id="PF25963">
    <property type="entry name" value="Beta-barrel_AAEA"/>
    <property type="match status" value="1"/>
</dbReference>
<dbReference type="GO" id="GO:0016020">
    <property type="term" value="C:membrane"/>
    <property type="evidence" value="ECO:0007669"/>
    <property type="project" value="UniProtKB-SubCell"/>
</dbReference>
<name>A0A6P1MER4_9FIRM</name>
<evidence type="ECO:0000256" key="2">
    <source>
        <dbReference type="ARBA" id="ARBA00009477"/>
    </source>
</evidence>
<dbReference type="AlphaFoldDB" id="A0A6P1MER4"/>
<dbReference type="Gene3D" id="2.40.30.170">
    <property type="match status" value="1"/>
</dbReference>
<dbReference type="InterPro" id="IPR050739">
    <property type="entry name" value="MFP"/>
</dbReference>
<protein>
    <submittedName>
        <fullName evidence="8">HlyD family efflux transporter periplasmic adaptor subunit</fullName>
    </submittedName>
</protein>
<keyword evidence="5" id="KW-0472">Membrane</keyword>
<evidence type="ECO:0000313" key="9">
    <source>
        <dbReference type="Proteomes" id="UP000463883"/>
    </source>
</evidence>
<keyword evidence="4" id="KW-1133">Transmembrane helix</keyword>